<keyword evidence="2" id="KW-0812">Transmembrane</keyword>
<proteinExistence type="predicted"/>
<dbReference type="RefSeq" id="WP_093116864.1">
    <property type="nucleotide sequence ID" value="NZ_FODS01000006.1"/>
</dbReference>
<organism evidence="3 4">
    <name type="scientific">Salinihabitans flavidus</name>
    <dbReference type="NCBI Taxonomy" id="569882"/>
    <lineage>
        <taxon>Bacteria</taxon>
        <taxon>Pseudomonadati</taxon>
        <taxon>Pseudomonadota</taxon>
        <taxon>Alphaproteobacteria</taxon>
        <taxon>Rhodobacterales</taxon>
        <taxon>Roseobacteraceae</taxon>
        <taxon>Salinihabitans</taxon>
    </lineage>
</organism>
<evidence type="ECO:0000256" key="1">
    <source>
        <dbReference type="SAM" id="Coils"/>
    </source>
</evidence>
<dbReference type="OrthoDB" id="7873894at2"/>
<evidence type="ECO:0000313" key="3">
    <source>
        <dbReference type="EMBL" id="SEO50496.1"/>
    </source>
</evidence>
<keyword evidence="2" id="KW-1133">Transmembrane helix</keyword>
<protein>
    <recommendedName>
        <fullName evidence="5">Haemolysin XhlA</fullName>
    </recommendedName>
</protein>
<evidence type="ECO:0000313" key="4">
    <source>
        <dbReference type="Proteomes" id="UP000198893"/>
    </source>
</evidence>
<dbReference type="AlphaFoldDB" id="A0A1H8Q8V2"/>
<dbReference type="Proteomes" id="UP000198893">
    <property type="component" value="Unassembled WGS sequence"/>
</dbReference>
<name>A0A1H8Q8V2_9RHOB</name>
<feature type="transmembrane region" description="Helical" evidence="2">
    <location>
        <begin position="51"/>
        <end position="71"/>
    </location>
</feature>
<reference evidence="3 4" key="1">
    <citation type="submission" date="2016-10" db="EMBL/GenBank/DDBJ databases">
        <authorList>
            <person name="de Groot N.N."/>
        </authorList>
    </citation>
    <scope>NUCLEOTIDE SEQUENCE [LARGE SCALE GENOMIC DNA]</scope>
    <source>
        <strain evidence="3 4">DSM 27842</strain>
    </source>
</reference>
<keyword evidence="4" id="KW-1185">Reference proteome</keyword>
<keyword evidence="1" id="KW-0175">Coiled coil</keyword>
<evidence type="ECO:0000256" key="2">
    <source>
        <dbReference type="SAM" id="Phobius"/>
    </source>
</evidence>
<feature type="coiled-coil region" evidence="1">
    <location>
        <begin position="23"/>
        <end position="50"/>
    </location>
</feature>
<evidence type="ECO:0008006" key="5">
    <source>
        <dbReference type="Google" id="ProtNLM"/>
    </source>
</evidence>
<dbReference type="EMBL" id="FODS01000006">
    <property type="protein sequence ID" value="SEO50496.1"/>
    <property type="molecule type" value="Genomic_DNA"/>
</dbReference>
<keyword evidence="2" id="KW-0472">Membrane</keyword>
<accession>A0A1H8Q8V2</accession>
<sequence>MDDGRYGFEVFDCAPALRLEAHERVAKLQIDSINRRLDKLEEVMERLERRLWLTVFGVVGVILAQAVQSLLEAAP</sequence>
<dbReference type="STRING" id="569882.SAMN04490248_10656"/>
<gene>
    <name evidence="3" type="ORF">SAMN04490248_10656</name>
</gene>